<keyword evidence="2 3" id="KW-0802">TPR repeat</keyword>
<dbReference type="RefSeq" id="WP_138001911.1">
    <property type="nucleotide sequence ID" value="NZ_QGQD01000023.1"/>
</dbReference>
<dbReference type="PANTHER" id="PTHR45586:SF1">
    <property type="entry name" value="LIPOPOLYSACCHARIDE ASSEMBLY PROTEIN B"/>
    <property type="match status" value="1"/>
</dbReference>
<dbReference type="Pfam" id="PF14559">
    <property type="entry name" value="TPR_19"/>
    <property type="match status" value="1"/>
</dbReference>
<feature type="repeat" description="TPR" evidence="3">
    <location>
        <begin position="157"/>
        <end position="190"/>
    </location>
</feature>
<proteinExistence type="predicted"/>
<dbReference type="Pfam" id="PF13414">
    <property type="entry name" value="TPR_11"/>
    <property type="match status" value="1"/>
</dbReference>
<keyword evidence="6" id="KW-1133">Transmembrane helix</keyword>
<dbReference type="PANTHER" id="PTHR45586">
    <property type="entry name" value="TPR REPEAT-CONTAINING PROTEIN PA4667"/>
    <property type="match status" value="1"/>
</dbReference>
<gene>
    <name evidence="7" type="ORF">DSM106044_01008</name>
</gene>
<keyword evidence="6" id="KW-0812">Transmembrane</keyword>
<feature type="compositionally biased region" description="Gly residues" evidence="5">
    <location>
        <begin position="529"/>
        <end position="541"/>
    </location>
</feature>
<dbReference type="PROSITE" id="PS50005">
    <property type="entry name" value="TPR"/>
    <property type="match status" value="1"/>
</dbReference>
<dbReference type="SMART" id="SM00028">
    <property type="entry name" value="TPR"/>
    <property type="match status" value="5"/>
</dbReference>
<dbReference type="InterPro" id="IPR011990">
    <property type="entry name" value="TPR-like_helical_dom_sf"/>
</dbReference>
<evidence type="ECO:0000256" key="5">
    <source>
        <dbReference type="SAM" id="MobiDB-lite"/>
    </source>
</evidence>
<reference evidence="7 8" key="1">
    <citation type="journal article" date="2019" name="Anaerobe">
        <title>Detection of Robinsoniella peoriensis in multiple bone samples of a trauma patient.</title>
        <authorList>
            <person name="Schrottner P."/>
            <person name="Hartwich K."/>
            <person name="Bunk B."/>
            <person name="Schober I."/>
            <person name="Helbig S."/>
            <person name="Rudolph W.W."/>
            <person name="Gunzer F."/>
        </authorList>
    </citation>
    <scope>NUCLEOTIDE SEQUENCE [LARGE SCALE GENOMIC DNA]</scope>
    <source>
        <strain evidence="7 8">DSM 106044</strain>
    </source>
</reference>
<feature type="region of interest" description="Disordered" evidence="5">
    <location>
        <begin position="471"/>
        <end position="499"/>
    </location>
</feature>
<name>A0A4U8QAF1_9FIRM</name>
<keyword evidence="1" id="KW-0677">Repeat</keyword>
<dbReference type="SUPFAM" id="SSF48452">
    <property type="entry name" value="TPR-like"/>
    <property type="match status" value="2"/>
</dbReference>
<comment type="caution">
    <text evidence="7">The sequence shown here is derived from an EMBL/GenBank/DDBJ whole genome shotgun (WGS) entry which is preliminary data.</text>
</comment>
<evidence type="ECO:0000256" key="4">
    <source>
        <dbReference type="SAM" id="Coils"/>
    </source>
</evidence>
<feature type="compositionally biased region" description="Low complexity" evidence="5">
    <location>
        <begin position="542"/>
        <end position="551"/>
    </location>
</feature>
<dbReference type="InterPro" id="IPR013105">
    <property type="entry name" value="TPR_2"/>
</dbReference>
<evidence type="ECO:0000313" key="8">
    <source>
        <dbReference type="Proteomes" id="UP000306509"/>
    </source>
</evidence>
<dbReference type="EMBL" id="QGQD01000023">
    <property type="protein sequence ID" value="TLD01971.1"/>
    <property type="molecule type" value="Genomic_DNA"/>
</dbReference>
<dbReference type="AlphaFoldDB" id="A0A4U8QAF1"/>
<dbReference type="STRING" id="180332.GCA_000797495_00337"/>
<feature type="compositionally biased region" description="Low complexity" evidence="5">
    <location>
        <begin position="471"/>
        <end position="480"/>
    </location>
</feature>
<organism evidence="7 8">
    <name type="scientific">Robinsoniella peoriensis</name>
    <dbReference type="NCBI Taxonomy" id="180332"/>
    <lineage>
        <taxon>Bacteria</taxon>
        <taxon>Bacillati</taxon>
        <taxon>Bacillota</taxon>
        <taxon>Clostridia</taxon>
        <taxon>Lachnospirales</taxon>
        <taxon>Lachnospiraceae</taxon>
        <taxon>Robinsoniella</taxon>
    </lineage>
</organism>
<dbReference type="Pfam" id="PF07719">
    <property type="entry name" value="TPR_2"/>
    <property type="match status" value="1"/>
</dbReference>
<feature type="coiled-coil region" evidence="4">
    <location>
        <begin position="289"/>
        <end position="337"/>
    </location>
</feature>
<evidence type="ECO:0000256" key="3">
    <source>
        <dbReference type="PROSITE-ProRule" id="PRU00339"/>
    </source>
</evidence>
<evidence type="ECO:0000313" key="7">
    <source>
        <dbReference type="EMBL" id="TLD01971.1"/>
    </source>
</evidence>
<dbReference type="Gene3D" id="1.25.40.10">
    <property type="entry name" value="Tetratricopeptide repeat domain"/>
    <property type="match status" value="3"/>
</dbReference>
<sequence>MRCIYCGTPLSAIDYCTGCGADISLQKRTIRISNLLYNEGLEKATVRDLSGAIACLKRSLKFNKENIDARNLLGLVYYEMGEVVSALSEWVISKNLQVPENAADGYITKLQANKNKLDTINHTIRKYNQALQYCRQDNEDMAVIQLKKVLTQNPKLIKGYHLLALLYLKQQEYERARKLLRKAIRIDATNTTTLRYLHEIEDATGIGTSLDVKRRKRYAKDAMEKKFTGPMTYLSGNDTIIQPTPFRDSSTIATFINIFLGLLLGGAIVWFLAVPAIKQSVNQTATKQVTEANTKLASENAKNVKLQEEIDGYQAKVDSANKTMDEAKAKATGYEDLLKSANLLIKGDQTGAATALSNVDAKSLDGSAKELYEQIMAGVKDALYAEQYSKGSTAYAAGDYKTAIEQLTLASQTDPESWNAMYYLAFAYYNTQDTTNADKIFKQLIEKFPAEAAANNINGYISNKGNNNSTDGNTAGTTGNAAGGTTGDTTGNAAGGTNGNAAGGNAEGANGNAAGGDANAPGGNADGVNGNGTAGGDGNAAGGNTADNNGNGANGQAGGIDDNNGVQ</sequence>
<dbReference type="InterPro" id="IPR019734">
    <property type="entry name" value="TPR_rpt"/>
</dbReference>
<evidence type="ECO:0000256" key="2">
    <source>
        <dbReference type="ARBA" id="ARBA00022803"/>
    </source>
</evidence>
<keyword evidence="4" id="KW-0175">Coiled coil</keyword>
<feature type="region of interest" description="Disordered" evidence="5">
    <location>
        <begin position="512"/>
        <end position="567"/>
    </location>
</feature>
<keyword evidence="8" id="KW-1185">Reference proteome</keyword>
<evidence type="ECO:0000256" key="6">
    <source>
        <dbReference type="SAM" id="Phobius"/>
    </source>
</evidence>
<protein>
    <submittedName>
        <fullName evidence="7">Tetratricopeptide repeat protein</fullName>
    </submittedName>
</protein>
<feature type="compositionally biased region" description="Low complexity" evidence="5">
    <location>
        <begin position="512"/>
        <end position="528"/>
    </location>
</feature>
<evidence type="ECO:0000256" key="1">
    <source>
        <dbReference type="ARBA" id="ARBA00022737"/>
    </source>
</evidence>
<accession>A0A4U8QAF1</accession>
<feature type="transmembrane region" description="Helical" evidence="6">
    <location>
        <begin position="252"/>
        <end position="273"/>
    </location>
</feature>
<dbReference type="InterPro" id="IPR051012">
    <property type="entry name" value="CellSynth/LPSAsmb/PSIAsmb"/>
</dbReference>
<dbReference type="Proteomes" id="UP000306509">
    <property type="component" value="Unassembled WGS sequence"/>
</dbReference>
<keyword evidence="6" id="KW-0472">Membrane</keyword>